<reference evidence="1 2" key="1">
    <citation type="submission" date="2018-01" db="EMBL/GenBank/DDBJ databases">
        <title>Complete genome sequences of 14 Citrobacter spp. isolated from plant in Canada.</title>
        <authorList>
            <person name="Bhandare S.G."/>
            <person name="Colavecchio A."/>
            <person name="Jeukens J."/>
            <person name="Emond-Rheault J.-G."/>
            <person name="Freschi L."/>
            <person name="Hamel J."/>
            <person name="Kukavica-Ibrulj I."/>
            <person name="Levesque R."/>
            <person name="Goodridge L."/>
        </authorList>
    </citation>
    <scope>NUCLEOTIDE SEQUENCE [LARGE SCALE GENOMIC DNA]</scope>
    <source>
        <strain evidence="1 2">S1285</strain>
    </source>
</reference>
<sequence length="194" mass="21627">MIFNKIKNTITIISNKKTMISKQPELFMKRLLSPLLILTIANPLFAQTDWYTEEQPEGLLTLTGVFDDSGAAILFSCDDDLFSSGVIIMNEQDKEYGIIPTAITLTDAKKRNIHFTAPQVPSSESSYAFMSASSSLSFTLLHFVEHAPDNILTIKLKNRDIALSGEWKIQTASAGNAIRTFEEKCQPARTFSKN</sequence>
<dbReference type="AlphaFoldDB" id="A0A2S4RXN0"/>
<evidence type="ECO:0000313" key="1">
    <source>
        <dbReference type="EMBL" id="POU65288.1"/>
    </source>
</evidence>
<dbReference type="EMBL" id="PQLX01000004">
    <property type="protein sequence ID" value="POU65288.1"/>
    <property type="molecule type" value="Genomic_DNA"/>
</dbReference>
<gene>
    <name evidence="1" type="ORF">C3430_13965</name>
</gene>
<proteinExistence type="predicted"/>
<dbReference type="Proteomes" id="UP000237003">
    <property type="component" value="Unassembled WGS sequence"/>
</dbReference>
<accession>A0A2S4RXN0</accession>
<organism evidence="1 2">
    <name type="scientific">Citrobacter amalonaticus</name>
    <dbReference type="NCBI Taxonomy" id="35703"/>
    <lineage>
        <taxon>Bacteria</taxon>
        <taxon>Pseudomonadati</taxon>
        <taxon>Pseudomonadota</taxon>
        <taxon>Gammaproteobacteria</taxon>
        <taxon>Enterobacterales</taxon>
        <taxon>Enterobacteriaceae</taxon>
        <taxon>Citrobacter</taxon>
    </lineage>
</organism>
<evidence type="ECO:0000313" key="2">
    <source>
        <dbReference type="Proteomes" id="UP000237003"/>
    </source>
</evidence>
<name>A0A2S4RXN0_CITAM</name>
<comment type="caution">
    <text evidence="1">The sequence shown here is derived from an EMBL/GenBank/DDBJ whole genome shotgun (WGS) entry which is preliminary data.</text>
</comment>
<protein>
    <submittedName>
        <fullName evidence="1">Uncharacterized protein</fullName>
    </submittedName>
</protein>
<dbReference type="RefSeq" id="WP_103778222.1">
    <property type="nucleotide sequence ID" value="NZ_PQLX01000004.1"/>
</dbReference>